<evidence type="ECO:0000259" key="7">
    <source>
        <dbReference type="PROSITE" id="PS50850"/>
    </source>
</evidence>
<keyword evidence="5 6" id="KW-0472">Membrane</keyword>
<protein>
    <submittedName>
        <fullName evidence="8">MFS general substrate transporter</fullName>
    </submittedName>
</protein>
<keyword evidence="3 6" id="KW-0812">Transmembrane</keyword>
<reference evidence="8" key="1">
    <citation type="submission" date="2020-11" db="EMBL/GenBank/DDBJ databases">
        <authorList>
            <consortium name="DOE Joint Genome Institute"/>
            <person name="Ahrendt S."/>
            <person name="Riley R."/>
            <person name="Andreopoulos W."/>
            <person name="Labutti K."/>
            <person name="Pangilinan J."/>
            <person name="Ruiz-Duenas F.J."/>
            <person name="Barrasa J.M."/>
            <person name="Sanchez-Garcia M."/>
            <person name="Camarero S."/>
            <person name="Miyauchi S."/>
            <person name="Serrano A."/>
            <person name="Linde D."/>
            <person name="Babiker R."/>
            <person name="Drula E."/>
            <person name="Ayuso-Fernandez I."/>
            <person name="Pacheco R."/>
            <person name="Padilla G."/>
            <person name="Ferreira P."/>
            <person name="Barriuso J."/>
            <person name="Kellner H."/>
            <person name="Castanera R."/>
            <person name="Alfaro M."/>
            <person name="Ramirez L."/>
            <person name="Pisabarro A.G."/>
            <person name="Kuo A."/>
            <person name="Tritt A."/>
            <person name="Lipzen A."/>
            <person name="He G."/>
            <person name="Yan M."/>
            <person name="Ng V."/>
            <person name="Cullen D."/>
            <person name="Martin F."/>
            <person name="Rosso M.-N."/>
            <person name="Henrissat B."/>
            <person name="Hibbett D."/>
            <person name="Martinez A.T."/>
            <person name="Grigoriev I.V."/>
        </authorList>
    </citation>
    <scope>NUCLEOTIDE SEQUENCE</scope>
    <source>
        <strain evidence="8">AH 40177</strain>
    </source>
</reference>
<dbReference type="PROSITE" id="PS50850">
    <property type="entry name" value="MFS"/>
    <property type="match status" value="1"/>
</dbReference>
<feature type="domain" description="Major facilitator superfamily (MFS) profile" evidence="7">
    <location>
        <begin position="46"/>
        <end position="457"/>
    </location>
</feature>
<name>A0A9P5Q818_9AGAR</name>
<organism evidence="8 9">
    <name type="scientific">Rhodocollybia butyracea</name>
    <dbReference type="NCBI Taxonomy" id="206335"/>
    <lineage>
        <taxon>Eukaryota</taxon>
        <taxon>Fungi</taxon>
        <taxon>Dikarya</taxon>
        <taxon>Basidiomycota</taxon>
        <taxon>Agaricomycotina</taxon>
        <taxon>Agaricomycetes</taxon>
        <taxon>Agaricomycetidae</taxon>
        <taxon>Agaricales</taxon>
        <taxon>Marasmiineae</taxon>
        <taxon>Omphalotaceae</taxon>
        <taxon>Rhodocollybia</taxon>
    </lineage>
</organism>
<proteinExistence type="predicted"/>
<dbReference type="InterPro" id="IPR036259">
    <property type="entry name" value="MFS_trans_sf"/>
</dbReference>
<evidence type="ECO:0000256" key="6">
    <source>
        <dbReference type="SAM" id="Phobius"/>
    </source>
</evidence>
<feature type="transmembrane region" description="Helical" evidence="6">
    <location>
        <begin position="207"/>
        <end position="229"/>
    </location>
</feature>
<dbReference type="FunFam" id="1.20.1250.20:FF:000057">
    <property type="entry name" value="MFS general substrate transporter"/>
    <property type="match status" value="1"/>
</dbReference>
<dbReference type="Gene3D" id="1.20.1250.20">
    <property type="entry name" value="MFS general substrate transporter like domains"/>
    <property type="match status" value="2"/>
</dbReference>
<feature type="transmembrane region" description="Helical" evidence="6">
    <location>
        <begin position="370"/>
        <end position="390"/>
    </location>
</feature>
<evidence type="ECO:0000256" key="3">
    <source>
        <dbReference type="ARBA" id="ARBA00022692"/>
    </source>
</evidence>
<dbReference type="AlphaFoldDB" id="A0A9P5Q818"/>
<comment type="caution">
    <text evidence="8">The sequence shown here is derived from an EMBL/GenBank/DDBJ whole genome shotgun (WGS) entry which is preliminary data.</text>
</comment>
<accession>A0A9P5Q818</accession>
<feature type="transmembrane region" description="Helical" evidence="6">
    <location>
        <begin position="402"/>
        <end position="422"/>
    </location>
</feature>
<evidence type="ECO:0000256" key="5">
    <source>
        <dbReference type="ARBA" id="ARBA00023136"/>
    </source>
</evidence>
<evidence type="ECO:0000256" key="1">
    <source>
        <dbReference type="ARBA" id="ARBA00004141"/>
    </source>
</evidence>
<gene>
    <name evidence="8" type="ORF">BDP27DRAFT_1314710</name>
</gene>
<dbReference type="GO" id="GO:0016020">
    <property type="term" value="C:membrane"/>
    <property type="evidence" value="ECO:0007669"/>
    <property type="project" value="UniProtKB-SubCell"/>
</dbReference>
<dbReference type="Pfam" id="PF07690">
    <property type="entry name" value="MFS_1"/>
    <property type="match status" value="1"/>
</dbReference>
<evidence type="ECO:0000313" key="8">
    <source>
        <dbReference type="EMBL" id="KAF9075912.1"/>
    </source>
</evidence>
<feature type="transmembrane region" description="Helical" evidence="6">
    <location>
        <begin position="434"/>
        <end position="452"/>
    </location>
</feature>
<evidence type="ECO:0000256" key="2">
    <source>
        <dbReference type="ARBA" id="ARBA00022448"/>
    </source>
</evidence>
<feature type="transmembrane region" description="Helical" evidence="6">
    <location>
        <begin position="173"/>
        <end position="195"/>
    </location>
</feature>
<dbReference type="InterPro" id="IPR020846">
    <property type="entry name" value="MFS_dom"/>
</dbReference>
<dbReference type="GO" id="GO:0022857">
    <property type="term" value="F:transmembrane transporter activity"/>
    <property type="evidence" value="ECO:0007669"/>
    <property type="project" value="InterPro"/>
</dbReference>
<keyword evidence="9" id="KW-1185">Reference proteome</keyword>
<sequence>MAQHETSPLLALGSVNSPDYDIENVLENAEEYGRLEKSLKRKLDWRMGILGLIYILNYIDRQNIAVARLRGFEEDLRLEGSQYATCLGVVYVGYLFMQIPSNLFLEYIGKPSIYLSSCMILWGFVSVLTGAARGFHDVLAARFCLGLVEAGFFAGALLLISKWYKRDELGERTAYLACGLLVANATGSLIASGILKAMDNISGISAWRWLFVVEGTLTVLVAFCALFILPDFPTSESSCKWLSHAERAVAIRRIQADSKSNESGERLMDGFWLAVTDWKVWWLTATLGVYAFASSFHFYFPTLVQTLGYGPIVTLLICVPPWLTATGVVILGSRHSDKSSDRFWHITFSVGVAIIGYIMSVSTMNTAVRYISFFLMTQVHSSYVCFMAWASISVSTPSSKRATALALINTGGVFANIIVPYAWPSSWGSDYSRSFGICIFASVLYVLMCWIFRRHLEGLNEAAKRKEAVGSQRQGYRYQL</sequence>
<dbReference type="SUPFAM" id="SSF103473">
    <property type="entry name" value="MFS general substrate transporter"/>
    <property type="match status" value="1"/>
</dbReference>
<evidence type="ECO:0000256" key="4">
    <source>
        <dbReference type="ARBA" id="ARBA00022989"/>
    </source>
</evidence>
<comment type="subcellular location">
    <subcellularLocation>
        <location evidence="1">Membrane</location>
        <topology evidence="1">Multi-pass membrane protein</topology>
    </subcellularLocation>
</comment>
<feature type="transmembrane region" description="Helical" evidence="6">
    <location>
        <begin position="343"/>
        <end position="364"/>
    </location>
</feature>
<feature type="transmembrane region" description="Helical" evidence="6">
    <location>
        <begin position="138"/>
        <end position="161"/>
    </location>
</feature>
<keyword evidence="2" id="KW-0813">Transport</keyword>
<feature type="transmembrane region" description="Helical" evidence="6">
    <location>
        <begin position="80"/>
        <end position="100"/>
    </location>
</feature>
<dbReference type="PANTHER" id="PTHR43791:SF6">
    <property type="entry name" value="TRANSPORTER, PUTATIVE (AFU_ORTHOLOGUE AFUA_1G16690)-RELATED"/>
    <property type="match status" value="1"/>
</dbReference>
<feature type="transmembrane region" description="Helical" evidence="6">
    <location>
        <begin position="312"/>
        <end position="331"/>
    </location>
</feature>
<dbReference type="EMBL" id="JADNRY010000008">
    <property type="protein sequence ID" value="KAF9075912.1"/>
    <property type="molecule type" value="Genomic_DNA"/>
</dbReference>
<feature type="transmembrane region" description="Helical" evidence="6">
    <location>
        <begin position="280"/>
        <end position="300"/>
    </location>
</feature>
<dbReference type="OrthoDB" id="2985014at2759"/>
<dbReference type="PANTHER" id="PTHR43791">
    <property type="entry name" value="PERMEASE-RELATED"/>
    <property type="match status" value="1"/>
</dbReference>
<keyword evidence="4 6" id="KW-1133">Transmembrane helix</keyword>
<feature type="transmembrane region" description="Helical" evidence="6">
    <location>
        <begin position="112"/>
        <end position="132"/>
    </location>
</feature>
<feature type="transmembrane region" description="Helical" evidence="6">
    <location>
        <begin position="43"/>
        <end position="60"/>
    </location>
</feature>
<evidence type="ECO:0000313" key="9">
    <source>
        <dbReference type="Proteomes" id="UP000772434"/>
    </source>
</evidence>
<dbReference type="InterPro" id="IPR011701">
    <property type="entry name" value="MFS"/>
</dbReference>
<dbReference type="Proteomes" id="UP000772434">
    <property type="component" value="Unassembled WGS sequence"/>
</dbReference>